<reference evidence="1" key="1">
    <citation type="journal article" date="2014" name="Genome Biol. Evol.">
        <title>Pangenome evidence for extensive interdomain horizontal transfer affecting lineage core and shell genes in uncultured planktonic thaumarchaeota and euryarchaeota.</title>
        <authorList>
            <person name="Deschamps P."/>
            <person name="Zivanovic Y."/>
            <person name="Moreira D."/>
            <person name="Rodriguez-Valera F."/>
            <person name="Lopez-Garcia P."/>
        </authorList>
    </citation>
    <scope>NUCLEOTIDE SEQUENCE</scope>
</reference>
<sequence>MSNSTNSASKTRTAISQSIGEDNKILWKNIYSGIFRDLDEILIPLGIVEEEGRLPLKRGPKALQQNGMPFYHLTKKGMIVALAIDSISERRRILKGIVNQANDEEKPAFEIMEKLVKIAPHFGFSVFERYVKAYCESKLDDIVPFTVENVSKSADNSAQIQMELLEGFSKLSKTDRDQTIDFLKKID</sequence>
<dbReference type="AlphaFoldDB" id="A0A075FUB4"/>
<organism evidence="1">
    <name type="scientific">uncultured marine thaumarchaeote AD1000_54_F06</name>
    <dbReference type="NCBI Taxonomy" id="1455925"/>
    <lineage>
        <taxon>Archaea</taxon>
        <taxon>Nitrososphaerota</taxon>
        <taxon>environmental samples</taxon>
    </lineage>
</organism>
<evidence type="ECO:0000313" key="1">
    <source>
        <dbReference type="EMBL" id="AIE94918.1"/>
    </source>
</evidence>
<name>A0A075FUB4_9ARCH</name>
<dbReference type="EMBL" id="KF900434">
    <property type="protein sequence ID" value="AIE94918.1"/>
    <property type="molecule type" value="Genomic_DNA"/>
</dbReference>
<protein>
    <submittedName>
        <fullName evidence="1">Uncharacterized protein</fullName>
    </submittedName>
</protein>
<proteinExistence type="predicted"/>
<accession>A0A075FUB4</accession>